<organism evidence="8 9">
    <name type="scientific">Anaerobaca lacustris</name>
    <dbReference type="NCBI Taxonomy" id="3044600"/>
    <lineage>
        <taxon>Bacteria</taxon>
        <taxon>Pseudomonadati</taxon>
        <taxon>Planctomycetota</taxon>
        <taxon>Phycisphaerae</taxon>
        <taxon>Sedimentisphaerales</taxon>
        <taxon>Anaerobacaceae</taxon>
        <taxon>Anaerobaca</taxon>
    </lineage>
</organism>
<dbReference type="CDD" id="cd00130">
    <property type="entry name" value="PAS"/>
    <property type="match status" value="1"/>
</dbReference>
<proteinExistence type="predicted"/>
<keyword evidence="2" id="KW-0479">Metal-binding</keyword>
<dbReference type="InterPro" id="IPR004108">
    <property type="entry name" value="Fe_hydrogenase_lsu_C"/>
</dbReference>
<dbReference type="Gene3D" id="3.40.950.10">
    <property type="entry name" value="Fe-only Hydrogenase (Larger Subunit), Chain L, domain 3"/>
    <property type="match status" value="1"/>
</dbReference>
<dbReference type="Gene3D" id="3.30.70.20">
    <property type="match status" value="1"/>
</dbReference>
<dbReference type="PANTHER" id="PTHR11615">
    <property type="entry name" value="NITRATE, FORMATE, IRON DEHYDROGENASE"/>
    <property type="match status" value="1"/>
</dbReference>
<dbReference type="EMBL" id="JASCXX010000040">
    <property type="protein sequence ID" value="MDI6451564.1"/>
    <property type="molecule type" value="Genomic_DNA"/>
</dbReference>
<evidence type="ECO:0000313" key="8">
    <source>
        <dbReference type="EMBL" id="MDI6451564.1"/>
    </source>
</evidence>
<dbReference type="Gene3D" id="1.10.15.40">
    <property type="entry name" value="Electron transport complex subunit B, putative Fe-S cluster"/>
    <property type="match status" value="1"/>
</dbReference>
<dbReference type="InterPro" id="IPR017896">
    <property type="entry name" value="4Fe4S_Fe-S-bd"/>
</dbReference>
<evidence type="ECO:0000256" key="1">
    <source>
        <dbReference type="ARBA" id="ARBA00022485"/>
    </source>
</evidence>
<dbReference type="Proteomes" id="UP001431776">
    <property type="component" value="Unassembled WGS sequence"/>
</dbReference>
<dbReference type="GO" id="GO:0046872">
    <property type="term" value="F:metal ion binding"/>
    <property type="evidence" value="ECO:0007669"/>
    <property type="project" value="UniProtKB-KW"/>
</dbReference>
<dbReference type="PROSITE" id="PS51379">
    <property type="entry name" value="4FE4S_FER_2"/>
    <property type="match status" value="2"/>
</dbReference>
<dbReference type="InterPro" id="IPR035965">
    <property type="entry name" value="PAS-like_dom_sf"/>
</dbReference>
<feature type="region of interest" description="Disordered" evidence="5">
    <location>
        <begin position="567"/>
        <end position="588"/>
    </location>
</feature>
<dbReference type="PROSITE" id="PS51656">
    <property type="entry name" value="4FE4S"/>
    <property type="match status" value="1"/>
</dbReference>
<accession>A0AAW6U6J4</accession>
<dbReference type="InterPro" id="IPR000014">
    <property type="entry name" value="PAS"/>
</dbReference>
<gene>
    <name evidence="8" type="ORF">QJ522_21055</name>
</gene>
<dbReference type="Gene3D" id="3.30.450.20">
    <property type="entry name" value="PAS domain"/>
    <property type="match status" value="1"/>
</dbReference>
<protein>
    <submittedName>
        <fullName evidence="8">[Fe-Fe] hydrogenase large subunit C-terminal domain-containing protein</fullName>
    </submittedName>
</protein>
<dbReference type="PROSITE" id="PS00198">
    <property type="entry name" value="4FE4S_FER_1"/>
    <property type="match status" value="1"/>
</dbReference>
<dbReference type="SMART" id="SM00091">
    <property type="entry name" value="PAS"/>
    <property type="match status" value="1"/>
</dbReference>
<keyword evidence="9" id="KW-1185">Reference proteome</keyword>
<dbReference type="Gene3D" id="3.40.50.1780">
    <property type="match status" value="1"/>
</dbReference>
<evidence type="ECO:0000259" key="6">
    <source>
        <dbReference type="PROSITE" id="PS51379"/>
    </source>
</evidence>
<comment type="caution">
    <text evidence="8">The sequence shown here is derived from an EMBL/GenBank/DDBJ whole genome shotgun (WGS) entry which is preliminary data.</text>
</comment>
<dbReference type="InterPro" id="IPR017900">
    <property type="entry name" value="4Fe4S_Fe_S_CS"/>
</dbReference>
<dbReference type="Pfam" id="PF02906">
    <property type="entry name" value="Fe_hyd_lg_C"/>
    <property type="match status" value="1"/>
</dbReference>
<feature type="domain" description="4Fe-4S ferredoxin-type" evidence="6">
    <location>
        <begin position="9"/>
        <end position="37"/>
    </location>
</feature>
<dbReference type="GO" id="GO:0051539">
    <property type="term" value="F:4 iron, 4 sulfur cluster binding"/>
    <property type="evidence" value="ECO:0007669"/>
    <property type="project" value="UniProtKB-KW"/>
</dbReference>
<dbReference type="SUPFAM" id="SSF53920">
    <property type="entry name" value="Fe-only hydrogenase"/>
    <property type="match status" value="1"/>
</dbReference>
<dbReference type="Pfam" id="PF04060">
    <property type="entry name" value="FeS"/>
    <property type="match status" value="1"/>
</dbReference>
<dbReference type="InterPro" id="IPR007202">
    <property type="entry name" value="4Fe-4S_dom"/>
</dbReference>
<dbReference type="Pfam" id="PF13188">
    <property type="entry name" value="PAS_8"/>
    <property type="match status" value="1"/>
</dbReference>
<dbReference type="RefSeq" id="WP_349246974.1">
    <property type="nucleotide sequence ID" value="NZ_JASCXX010000040.1"/>
</dbReference>
<evidence type="ECO:0000259" key="7">
    <source>
        <dbReference type="PROSITE" id="PS51656"/>
    </source>
</evidence>
<feature type="domain" description="4Fe-4S ferredoxin-type" evidence="6">
    <location>
        <begin position="38"/>
        <end position="67"/>
    </location>
</feature>
<reference evidence="8" key="1">
    <citation type="submission" date="2023-05" db="EMBL/GenBank/DDBJ databases">
        <title>Anaerotaeda fermentans gen. nov., sp. nov., a novel anaerobic planctomycete of the new family within the order Sedimentisphaerales isolated from Taman Peninsula, Russia.</title>
        <authorList>
            <person name="Khomyakova M.A."/>
            <person name="Merkel A.Y."/>
            <person name="Slobodkin A.I."/>
        </authorList>
    </citation>
    <scope>NUCLEOTIDE SEQUENCE</scope>
    <source>
        <strain evidence="8">M17dextr</strain>
    </source>
</reference>
<dbReference type="Pfam" id="PF12838">
    <property type="entry name" value="Fer4_7"/>
    <property type="match status" value="1"/>
</dbReference>
<evidence type="ECO:0000256" key="5">
    <source>
        <dbReference type="SAM" id="MobiDB-lite"/>
    </source>
</evidence>
<keyword evidence="4" id="KW-0411">Iron-sulfur</keyword>
<sequence>MTVEQRHNQVVFTNKARCKDCYRCIRVCPVNAIGLRDGQAYVDEQRCLSCGTCIRECPQGAKSFRRDTERAKELIASGRTVAVSLAPSFAAIFTEWQTRRLASALRKLGFGHVSETAVGAYDVAQQTARYAREHRDRACIATACPAVVHYVEQYRPHLVQNLVPIVSPMVAHARKLKQTLGDDAAVVFIGPCVAKKAEAEDKSDGLVDCALTFTELLEWFDEQGIDLAQLEESDFDLQPAGWARSFPLVGGSLETASLRVSALAPDVVSVAGAEEVEDILDSLAEAREPLLVEALFCEQGCINGPAMPAAHPVHERRTRLLRYVLGHTTQESGPECPADLGTTFGVRPLCQESVTDEQIRRVFERTGKQAPEDQLNCGACGYSTCREQAVAVVRKMAEAQMCVPYMRRLAEQRTDRIIETSPNGIVILDERLNILHVNGSFKKLFMCSEAVYGKPISYLVDPEPFEKVAAGKADLTELTVEHPKYHLVCRQIVYALRDERQCVGVFVNLTTSLKNKKTLDSLRASTLQQARDLLAHQVDIAGRIAQFLGDSTAQGEKLLDNLVRLAQDEPGSPNEQRPSWLKDTYTST</sequence>
<keyword evidence="3" id="KW-0408">Iron</keyword>
<keyword evidence="1" id="KW-0004">4Fe-4S</keyword>
<feature type="domain" description="4Fe-4S" evidence="7">
    <location>
        <begin position="358"/>
        <end position="419"/>
    </location>
</feature>
<evidence type="ECO:0000256" key="4">
    <source>
        <dbReference type="ARBA" id="ARBA00023014"/>
    </source>
</evidence>
<evidence type="ECO:0000256" key="2">
    <source>
        <dbReference type="ARBA" id="ARBA00022723"/>
    </source>
</evidence>
<dbReference type="SUPFAM" id="SSF54862">
    <property type="entry name" value="4Fe-4S ferredoxins"/>
    <property type="match status" value="1"/>
</dbReference>
<dbReference type="SUPFAM" id="SSF55785">
    <property type="entry name" value="PYP-like sensor domain (PAS domain)"/>
    <property type="match status" value="1"/>
</dbReference>
<evidence type="ECO:0000256" key="3">
    <source>
        <dbReference type="ARBA" id="ARBA00023004"/>
    </source>
</evidence>
<name>A0AAW6U6J4_9BACT</name>
<dbReference type="AlphaFoldDB" id="A0AAW6U6J4"/>
<dbReference type="InterPro" id="IPR009016">
    <property type="entry name" value="Fe_hydrogenase"/>
</dbReference>
<evidence type="ECO:0000313" key="9">
    <source>
        <dbReference type="Proteomes" id="UP001431776"/>
    </source>
</evidence>
<dbReference type="InterPro" id="IPR050340">
    <property type="entry name" value="Cytosolic_Fe-S_CAF"/>
</dbReference>